<evidence type="ECO:0000313" key="2">
    <source>
        <dbReference type="Proteomes" id="UP000682733"/>
    </source>
</evidence>
<organism evidence="1 2">
    <name type="scientific">Didymodactylos carnosus</name>
    <dbReference type="NCBI Taxonomy" id="1234261"/>
    <lineage>
        <taxon>Eukaryota</taxon>
        <taxon>Metazoa</taxon>
        <taxon>Spiralia</taxon>
        <taxon>Gnathifera</taxon>
        <taxon>Rotifera</taxon>
        <taxon>Eurotatoria</taxon>
        <taxon>Bdelloidea</taxon>
        <taxon>Philodinida</taxon>
        <taxon>Philodinidae</taxon>
        <taxon>Didymodactylos</taxon>
    </lineage>
</organism>
<comment type="caution">
    <text evidence="1">The sequence shown here is derived from an EMBL/GenBank/DDBJ whole genome shotgun (WGS) entry which is preliminary data.</text>
</comment>
<evidence type="ECO:0000313" key="1">
    <source>
        <dbReference type="EMBL" id="CAF4532874.1"/>
    </source>
</evidence>
<gene>
    <name evidence="1" type="ORF">TMI583_LOCUS49109</name>
</gene>
<accession>A0A8S2Y4S6</accession>
<reference evidence="1" key="1">
    <citation type="submission" date="2021-02" db="EMBL/GenBank/DDBJ databases">
        <authorList>
            <person name="Nowell W R."/>
        </authorList>
    </citation>
    <scope>NUCLEOTIDE SEQUENCE</scope>
</reference>
<dbReference type="EMBL" id="CAJOBA010104771">
    <property type="protein sequence ID" value="CAF4532874.1"/>
    <property type="molecule type" value="Genomic_DNA"/>
</dbReference>
<feature type="non-terminal residue" evidence="1">
    <location>
        <position position="1"/>
    </location>
</feature>
<protein>
    <submittedName>
        <fullName evidence="1">Uncharacterized protein</fullName>
    </submittedName>
</protein>
<name>A0A8S2Y4S6_9BILA</name>
<sequence length="57" mass="5669">RSNKADADLNMTTPPTITVPMTELVATTVAAVVAACAAVVTADAARVTADVAVTPTI</sequence>
<dbReference type="AlphaFoldDB" id="A0A8S2Y4S6"/>
<proteinExistence type="predicted"/>
<dbReference type="Proteomes" id="UP000682733">
    <property type="component" value="Unassembled WGS sequence"/>
</dbReference>